<evidence type="ECO:0000313" key="2">
    <source>
        <dbReference type="Proteomes" id="UP000319848"/>
    </source>
</evidence>
<organism evidence="1 2">
    <name type="scientific">Flavobacterium cauense R2A-7</name>
    <dbReference type="NCBI Taxonomy" id="1341154"/>
    <lineage>
        <taxon>Bacteria</taxon>
        <taxon>Pseudomonadati</taxon>
        <taxon>Bacteroidota</taxon>
        <taxon>Flavobacteriia</taxon>
        <taxon>Flavobacteriales</taxon>
        <taxon>Flavobacteriaceae</taxon>
        <taxon>Flavobacterium</taxon>
    </lineage>
</organism>
<reference evidence="1 2" key="1">
    <citation type="journal article" date="2015" name="Stand. Genomic Sci.">
        <title>Genomic Encyclopedia of Bacterial and Archaeal Type Strains, Phase III: the genomes of soil and plant-associated and newly described type strains.</title>
        <authorList>
            <person name="Whitman W.B."/>
            <person name="Woyke T."/>
            <person name="Klenk H.P."/>
            <person name="Zhou Y."/>
            <person name="Lilburn T.G."/>
            <person name="Beck B.J."/>
            <person name="De Vos P."/>
            <person name="Vandamme P."/>
            <person name="Eisen J.A."/>
            <person name="Garrity G."/>
            <person name="Hugenholtz P."/>
            <person name="Kyrpides N.C."/>
        </authorList>
    </citation>
    <scope>NUCLEOTIDE SEQUENCE [LARGE SCALE GENOMIC DNA]</scope>
    <source>
        <strain evidence="1 2">CGMCC 1.7270</strain>
    </source>
</reference>
<name>A0A562LKH2_9FLAO</name>
<dbReference type="Proteomes" id="UP000319848">
    <property type="component" value="Unassembled WGS sequence"/>
</dbReference>
<protein>
    <recommendedName>
        <fullName evidence="3">ETC complex I subunit-like protein</fullName>
    </recommendedName>
</protein>
<proteinExistence type="predicted"/>
<accession>A0A562LKH2</accession>
<dbReference type="AlphaFoldDB" id="A0A562LKH2"/>
<comment type="caution">
    <text evidence="1">The sequence shown here is derived from an EMBL/GenBank/DDBJ whole genome shotgun (WGS) entry which is preliminary data.</text>
</comment>
<dbReference type="RefSeq" id="WP_035118814.1">
    <property type="nucleotide sequence ID" value="NZ_AVBI01000026.1"/>
</dbReference>
<dbReference type="EMBL" id="VLKQ01000017">
    <property type="protein sequence ID" value="TWI08101.1"/>
    <property type="molecule type" value="Genomic_DNA"/>
</dbReference>
<gene>
    <name evidence="1" type="ORF">IP98_02858</name>
</gene>
<keyword evidence="2" id="KW-1185">Reference proteome</keyword>
<evidence type="ECO:0008006" key="3">
    <source>
        <dbReference type="Google" id="ProtNLM"/>
    </source>
</evidence>
<sequence>MSNQNVYFIRKVGKGDFQIYHLINIETFSMLDIFFETEDEAILYAKKNNLMITTYSEKLVENANGK</sequence>
<evidence type="ECO:0000313" key="1">
    <source>
        <dbReference type="EMBL" id="TWI08101.1"/>
    </source>
</evidence>